<reference evidence="2" key="1">
    <citation type="journal article" date="2019" name="Int. J. Syst. Evol. Microbiol.">
        <title>The Global Catalogue of Microorganisms (GCM) 10K type strain sequencing project: providing services to taxonomists for standard genome sequencing and annotation.</title>
        <authorList>
            <consortium name="The Broad Institute Genomics Platform"/>
            <consortium name="The Broad Institute Genome Sequencing Center for Infectious Disease"/>
            <person name="Wu L."/>
            <person name="Ma J."/>
        </authorList>
    </citation>
    <scope>NUCLEOTIDE SEQUENCE [LARGE SCALE GENOMIC DNA]</scope>
    <source>
        <strain evidence="2">CCUG 59778</strain>
    </source>
</reference>
<sequence length="176" mass="18930">MASAEQGGLIFLVDNEWRPEEEGQNPPITAMLGAWRVSADGFRGRFQPNPLYLPSTPDSPPDPVDAVLRKLASGEFDPEHLPEVLAEVRYGIALDERGVAVVRPAPDGTPAVLVTTAYAHRDRVDAARWRDVTLVQLADALPATGVHVLVNPGAPHSLLVLADSIRKAAADHAVLR</sequence>
<accession>A0ABW0EPC7</accession>
<protein>
    <submittedName>
        <fullName evidence="1">Type VII secretion system-associated protein</fullName>
    </submittedName>
</protein>
<keyword evidence="2" id="KW-1185">Reference proteome</keyword>
<organism evidence="1 2">
    <name type="scientific">Actinokineospora guangxiensis</name>
    <dbReference type="NCBI Taxonomy" id="1490288"/>
    <lineage>
        <taxon>Bacteria</taxon>
        <taxon>Bacillati</taxon>
        <taxon>Actinomycetota</taxon>
        <taxon>Actinomycetes</taxon>
        <taxon>Pseudonocardiales</taxon>
        <taxon>Pseudonocardiaceae</taxon>
        <taxon>Actinokineospora</taxon>
    </lineage>
</organism>
<dbReference type="EMBL" id="JBHSKF010000005">
    <property type="protein sequence ID" value="MFC5287865.1"/>
    <property type="molecule type" value="Genomic_DNA"/>
</dbReference>
<dbReference type="Proteomes" id="UP001596157">
    <property type="component" value="Unassembled WGS sequence"/>
</dbReference>
<proteinExistence type="predicted"/>
<evidence type="ECO:0000313" key="1">
    <source>
        <dbReference type="EMBL" id="MFC5287865.1"/>
    </source>
</evidence>
<name>A0ABW0EPC7_9PSEU</name>
<dbReference type="InterPro" id="IPR047659">
    <property type="entry name" value="T7SS_assoc"/>
</dbReference>
<evidence type="ECO:0000313" key="2">
    <source>
        <dbReference type="Proteomes" id="UP001596157"/>
    </source>
</evidence>
<dbReference type="NCBIfam" id="NF033532">
    <property type="entry name" value="lone7para_assoc"/>
    <property type="match status" value="1"/>
</dbReference>
<dbReference type="RefSeq" id="WP_378247272.1">
    <property type="nucleotide sequence ID" value="NZ_JBHSKF010000005.1"/>
</dbReference>
<gene>
    <name evidence="1" type="ORF">ACFPM7_12455</name>
</gene>
<comment type="caution">
    <text evidence="1">The sequence shown here is derived from an EMBL/GenBank/DDBJ whole genome shotgun (WGS) entry which is preliminary data.</text>
</comment>